<keyword evidence="2" id="KW-1185">Reference proteome</keyword>
<comment type="caution">
    <text evidence="1">The sequence shown here is derived from an EMBL/GenBank/DDBJ whole genome shotgun (WGS) entry which is preliminary data.</text>
</comment>
<evidence type="ECO:0000313" key="2">
    <source>
        <dbReference type="Proteomes" id="UP001519460"/>
    </source>
</evidence>
<sequence length="93" mass="10554">MPTYTASRPYNTCYQYVYSVPWLASAKLDANIHGKSTLRRVLPVRALSAHLKLKAKKSIAYLDQKVLVLFHPNTDANKLAESDNEICAVRMHH</sequence>
<dbReference type="Proteomes" id="UP001519460">
    <property type="component" value="Unassembled WGS sequence"/>
</dbReference>
<evidence type="ECO:0000313" key="1">
    <source>
        <dbReference type="EMBL" id="KAK7481962.1"/>
    </source>
</evidence>
<name>A0ABD0K4H9_9CAEN</name>
<gene>
    <name evidence="1" type="ORF">BaRGS_00026765</name>
</gene>
<dbReference type="AlphaFoldDB" id="A0ABD0K4H9"/>
<proteinExistence type="predicted"/>
<accession>A0ABD0K4H9</accession>
<organism evidence="1 2">
    <name type="scientific">Batillaria attramentaria</name>
    <dbReference type="NCBI Taxonomy" id="370345"/>
    <lineage>
        <taxon>Eukaryota</taxon>
        <taxon>Metazoa</taxon>
        <taxon>Spiralia</taxon>
        <taxon>Lophotrochozoa</taxon>
        <taxon>Mollusca</taxon>
        <taxon>Gastropoda</taxon>
        <taxon>Caenogastropoda</taxon>
        <taxon>Sorbeoconcha</taxon>
        <taxon>Cerithioidea</taxon>
        <taxon>Batillariidae</taxon>
        <taxon>Batillaria</taxon>
    </lineage>
</organism>
<protein>
    <submittedName>
        <fullName evidence="1">Uncharacterized protein</fullName>
    </submittedName>
</protein>
<reference evidence="1 2" key="1">
    <citation type="journal article" date="2023" name="Sci. Data">
        <title>Genome assembly of the Korean intertidal mud-creeper Batillaria attramentaria.</title>
        <authorList>
            <person name="Patra A.K."/>
            <person name="Ho P.T."/>
            <person name="Jun S."/>
            <person name="Lee S.J."/>
            <person name="Kim Y."/>
            <person name="Won Y.J."/>
        </authorList>
    </citation>
    <scope>NUCLEOTIDE SEQUENCE [LARGE SCALE GENOMIC DNA]</scope>
    <source>
        <strain evidence="1">Wonlab-2016</strain>
    </source>
</reference>
<dbReference type="EMBL" id="JACVVK020000253">
    <property type="protein sequence ID" value="KAK7481962.1"/>
    <property type="molecule type" value="Genomic_DNA"/>
</dbReference>